<protein>
    <submittedName>
        <fullName evidence="1">Uncharacterized protein</fullName>
    </submittedName>
</protein>
<dbReference type="EMBL" id="BARV01002948">
    <property type="protein sequence ID" value="GAH97907.1"/>
    <property type="molecule type" value="Genomic_DNA"/>
</dbReference>
<reference evidence="1" key="1">
    <citation type="journal article" date="2014" name="Front. Microbiol.">
        <title>High frequency of phylogenetically diverse reductive dehalogenase-homologous genes in deep subseafloor sedimentary metagenomes.</title>
        <authorList>
            <person name="Kawai M."/>
            <person name="Futagami T."/>
            <person name="Toyoda A."/>
            <person name="Takaki Y."/>
            <person name="Nishi S."/>
            <person name="Hori S."/>
            <person name="Arai W."/>
            <person name="Tsubouchi T."/>
            <person name="Morono Y."/>
            <person name="Uchiyama I."/>
            <person name="Ito T."/>
            <person name="Fujiyama A."/>
            <person name="Inagaki F."/>
            <person name="Takami H."/>
        </authorList>
    </citation>
    <scope>NUCLEOTIDE SEQUENCE</scope>
    <source>
        <strain evidence="1">Expedition CK06-06</strain>
    </source>
</reference>
<sequence length="390" mass="45146">RAERTAEVPAVSGVYRESRGEVKTLPGIPPTNLNEAIWQTIRKDPNTGKTAIVHDLVNDYLDCIAQVFSPEAKSRLPFSSKNCGQWVKGGRCKNGHRVAVKINCRKPYCELCGDIEHHQTIARLYPKAQQLLPAALITIRPPNELQVFERSRKQRQRFANTVTKALTSLGFSRGIPFTHFFGDDKSRYAFHLHVLVDGDWLDPEPLDELCRKIRRMIYPRWVLRKWGDSLMVNYRYKPTQAQIYQSLQYCSRPTFTQLEGNEWLADSIRGERKVRVWGKWDEEPKWHLDESEKKVHSLVALEKGKCPVCGEPIKWDKGVTPFAQVQAEGNTEIAPGYLLLPTERPPPEGRLDFTNLIELPDDDDRKHPNEIQREIARHRELLSRRQDYEF</sequence>
<dbReference type="AlphaFoldDB" id="X1JUY2"/>
<proteinExistence type="predicted"/>
<feature type="non-terminal residue" evidence="1">
    <location>
        <position position="390"/>
    </location>
</feature>
<accession>X1JUY2</accession>
<organism evidence="1">
    <name type="scientific">marine sediment metagenome</name>
    <dbReference type="NCBI Taxonomy" id="412755"/>
    <lineage>
        <taxon>unclassified sequences</taxon>
        <taxon>metagenomes</taxon>
        <taxon>ecological metagenomes</taxon>
    </lineage>
</organism>
<gene>
    <name evidence="1" type="ORF">S06H3_07310</name>
</gene>
<feature type="non-terminal residue" evidence="1">
    <location>
        <position position="1"/>
    </location>
</feature>
<comment type="caution">
    <text evidence="1">The sequence shown here is derived from an EMBL/GenBank/DDBJ whole genome shotgun (WGS) entry which is preliminary data.</text>
</comment>
<evidence type="ECO:0000313" key="1">
    <source>
        <dbReference type="EMBL" id="GAH97907.1"/>
    </source>
</evidence>
<name>X1JUY2_9ZZZZ</name>